<dbReference type="Gene3D" id="3.10.620.30">
    <property type="match status" value="1"/>
</dbReference>
<evidence type="ECO:0000313" key="4">
    <source>
        <dbReference type="EMBL" id="TVT41714.1"/>
    </source>
</evidence>
<protein>
    <submittedName>
        <fullName evidence="4">DUF3857 domain-containing protein</fullName>
    </submittedName>
</protein>
<feature type="domain" description="DUF3857" evidence="3">
    <location>
        <begin position="83"/>
        <end position="222"/>
    </location>
</feature>
<evidence type="ECO:0000256" key="1">
    <source>
        <dbReference type="SAM" id="SignalP"/>
    </source>
</evidence>
<dbReference type="InterPro" id="IPR038765">
    <property type="entry name" value="Papain-like_cys_pep_sf"/>
</dbReference>
<evidence type="ECO:0000259" key="2">
    <source>
        <dbReference type="Pfam" id="PF01841"/>
    </source>
</evidence>
<name>A0A558BYW4_9BACT</name>
<dbReference type="OrthoDB" id="9804023at2"/>
<evidence type="ECO:0000259" key="3">
    <source>
        <dbReference type="Pfam" id="PF12969"/>
    </source>
</evidence>
<comment type="caution">
    <text evidence="4">The sequence shown here is derived from an EMBL/GenBank/DDBJ whole genome shotgun (WGS) entry which is preliminary data.</text>
</comment>
<gene>
    <name evidence="4" type="ORF">FNT36_09810</name>
</gene>
<dbReference type="InterPro" id="IPR002931">
    <property type="entry name" value="Transglutaminase-like"/>
</dbReference>
<feature type="domain" description="Transglutaminase-like" evidence="2">
    <location>
        <begin position="283"/>
        <end position="355"/>
    </location>
</feature>
<sequence length="650" mass="73052">MKLLTTIALLLVGLAAATAQGQALPPLAELQRQYPGQQAAYVTLRTDLTVEIRHDSVQVLAHHLHDMAHLGDHSAPYALDQVYSSHFSKLQKLEARTLVPVPGAADKYKPLRVTAFKDKFDMQEGVFFDDTRATSFSFPAVAPGARTITDYTIRHPDGRFLMPFYFGSYVPVRHAEVTITAPKSVQLNYKLFNAEQLAIKFSKQEQGSNVVYRWTADNLPAAPRDADAPKAAYYLPHLVYYIEQATVAGRQQQFLGGVPQLYNMYADFVRRIQPHESPALKHRVDSLVAGAATPEEKARRIYYWVQDNVRYIAFEQGMRGFVPHAAGLVYERRYGDCKDMANLTTEMLRLAGLKSYLTWVGTRDLPYKYGELATPGVDNHMISTCELSPGQYTFLDATSNHTPFGMPSAFIQGKEGLLALDGQQSKVVPIPVVAPARNGATDRSVVTLDGTGLRGTGELAFMGYAKVNQSYALGGLDRVQEPKYVKALLERGSNKFFVDKYALQNLEARDQPLRLTYDYRLQDYVQKLDDELYINLNLERPLAHDRLDSLTRRLPRANEFAHTDRTRTELVVPAGYEVSYLPPAAQAGDAAGPLAFRISYERQDDRIIQDRELTVNYLLLPTKQFKQWNGVVDKLGAAYREMVILKKKKT</sequence>
<organism evidence="4 5">
    <name type="scientific">Hymenobacter setariae</name>
    <dbReference type="NCBI Taxonomy" id="2594794"/>
    <lineage>
        <taxon>Bacteria</taxon>
        <taxon>Pseudomonadati</taxon>
        <taxon>Bacteroidota</taxon>
        <taxon>Cytophagia</taxon>
        <taxon>Cytophagales</taxon>
        <taxon>Hymenobacteraceae</taxon>
        <taxon>Hymenobacter</taxon>
    </lineage>
</organism>
<dbReference type="Pfam" id="PF01841">
    <property type="entry name" value="Transglut_core"/>
    <property type="match status" value="1"/>
</dbReference>
<accession>A0A558BYW4</accession>
<dbReference type="Proteomes" id="UP000317624">
    <property type="component" value="Unassembled WGS sequence"/>
</dbReference>
<dbReference type="AlphaFoldDB" id="A0A558BYW4"/>
<feature type="chain" id="PRO_5021931623" evidence="1">
    <location>
        <begin position="22"/>
        <end position="650"/>
    </location>
</feature>
<dbReference type="RefSeq" id="WP_144846949.1">
    <property type="nucleotide sequence ID" value="NZ_VMRJ01000002.1"/>
</dbReference>
<dbReference type="SUPFAM" id="SSF54001">
    <property type="entry name" value="Cysteine proteinases"/>
    <property type="match status" value="1"/>
</dbReference>
<dbReference type="Gene3D" id="2.60.40.3140">
    <property type="match status" value="1"/>
</dbReference>
<reference evidence="4 5" key="1">
    <citation type="submission" date="2019-07" db="EMBL/GenBank/DDBJ databases">
        <title>Hymenobacter sp. straun FUR1 Genome sequencing and assembly.</title>
        <authorList>
            <person name="Chhetri G."/>
        </authorList>
    </citation>
    <scope>NUCLEOTIDE SEQUENCE [LARGE SCALE GENOMIC DNA]</scope>
    <source>
        <strain evidence="4 5">Fur1</strain>
    </source>
</reference>
<evidence type="ECO:0000313" key="5">
    <source>
        <dbReference type="Proteomes" id="UP000317624"/>
    </source>
</evidence>
<dbReference type="InterPro" id="IPR024618">
    <property type="entry name" value="DUF3857"/>
</dbReference>
<dbReference type="EMBL" id="VMRJ01000002">
    <property type="protein sequence ID" value="TVT41714.1"/>
    <property type="molecule type" value="Genomic_DNA"/>
</dbReference>
<keyword evidence="5" id="KW-1185">Reference proteome</keyword>
<proteinExistence type="predicted"/>
<dbReference type="Pfam" id="PF12969">
    <property type="entry name" value="DUF3857"/>
    <property type="match status" value="1"/>
</dbReference>
<feature type="signal peptide" evidence="1">
    <location>
        <begin position="1"/>
        <end position="21"/>
    </location>
</feature>
<keyword evidence="1" id="KW-0732">Signal</keyword>